<protein>
    <recommendedName>
        <fullName evidence="1">Putative restriction endonuclease domain-containing protein</fullName>
    </recommendedName>
</protein>
<name>A0A098SCK0_9BACT</name>
<dbReference type="InterPro" id="IPR012296">
    <property type="entry name" value="Nuclease_put_TT1808"/>
</dbReference>
<evidence type="ECO:0000313" key="2">
    <source>
        <dbReference type="EMBL" id="KGE89810.1"/>
    </source>
</evidence>
<dbReference type="EMBL" id="JPOS01000002">
    <property type="protein sequence ID" value="KGE89810.1"/>
    <property type="molecule type" value="Genomic_DNA"/>
</dbReference>
<proteinExistence type="predicted"/>
<dbReference type="CDD" id="cd06260">
    <property type="entry name" value="DUF820-like"/>
    <property type="match status" value="1"/>
</dbReference>
<dbReference type="STRING" id="1524460.IX84_00375"/>
<organism evidence="2 3">
    <name type="scientific">Phaeodactylibacter xiamenensis</name>
    <dbReference type="NCBI Taxonomy" id="1524460"/>
    <lineage>
        <taxon>Bacteria</taxon>
        <taxon>Pseudomonadati</taxon>
        <taxon>Bacteroidota</taxon>
        <taxon>Saprospiria</taxon>
        <taxon>Saprospirales</taxon>
        <taxon>Haliscomenobacteraceae</taxon>
        <taxon>Phaeodactylibacter</taxon>
    </lineage>
</organism>
<reference evidence="2 3" key="1">
    <citation type="journal article" date="2014" name="Int. J. Syst. Evol. Microbiol.">
        <title>Phaeodactylibacter xiamenensis gen. nov., sp. nov., a member of the family Saprospiraceae isolated from the marine alga Phaeodactylum tricornutum.</title>
        <authorList>
            <person name="Chen Z.Jr."/>
            <person name="Lei X."/>
            <person name="Lai Q."/>
            <person name="Li Y."/>
            <person name="Zhang B."/>
            <person name="Zhang J."/>
            <person name="Zhang H."/>
            <person name="Yang L."/>
            <person name="Zheng W."/>
            <person name="Tian Y."/>
            <person name="Yu Z."/>
            <person name="Xu H.Jr."/>
            <person name="Zheng T."/>
        </authorList>
    </citation>
    <scope>NUCLEOTIDE SEQUENCE [LARGE SCALE GENOMIC DNA]</scope>
    <source>
        <strain evidence="2 3">KD52</strain>
    </source>
</reference>
<evidence type="ECO:0000259" key="1">
    <source>
        <dbReference type="Pfam" id="PF05685"/>
    </source>
</evidence>
<comment type="caution">
    <text evidence="2">The sequence shown here is derived from an EMBL/GenBank/DDBJ whole genome shotgun (WGS) entry which is preliminary data.</text>
</comment>
<dbReference type="InterPro" id="IPR011335">
    <property type="entry name" value="Restrct_endonuc-II-like"/>
</dbReference>
<dbReference type="InterPro" id="IPR008538">
    <property type="entry name" value="Uma2"/>
</dbReference>
<dbReference type="Pfam" id="PF05685">
    <property type="entry name" value="Uma2"/>
    <property type="match status" value="1"/>
</dbReference>
<dbReference type="SUPFAM" id="SSF52980">
    <property type="entry name" value="Restriction endonuclease-like"/>
    <property type="match status" value="1"/>
</dbReference>
<dbReference type="Gene3D" id="3.90.1570.10">
    <property type="entry name" value="tt1808, chain A"/>
    <property type="match status" value="1"/>
</dbReference>
<gene>
    <name evidence="2" type="ORF">IX84_00375</name>
</gene>
<feature type="domain" description="Putative restriction endonuclease" evidence="1">
    <location>
        <begin position="19"/>
        <end position="172"/>
    </location>
</feature>
<dbReference type="Proteomes" id="UP000029736">
    <property type="component" value="Unassembled WGS sequence"/>
</dbReference>
<dbReference type="AlphaFoldDB" id="A0A098SCK0"/>
<sequence>MHRFSADYATFIDVLQQVEYPVEFEDGSIIIMSIASDHHEQLVANLLGVLFVCLKGNTEYRRYGSNRHVFMEHQVKAYAPDVSVVHGIPSIHEYAPGKTAHTNPWMVAEVISPSSRNRDFGEKLQGYKSIASLQFIIYLEQDRPFVTLFERMPGTDRWKSTDFNDTNQDLQVGAFEIQMSDLYQGLL</sequence>
<evidence type="ECO:0000313" key="3">
    <source>
        <dbReference type="Proteomes" id="UP000029736"/>
    </source>
</evidence>
<dbReference type="PANTHER" id="PTHR36558">
    <property type="entry name" value="GLR1098 PROTEIN"/>
    <property type="match status" value="1"/>
</dbReference>
<accession>A0A098SCK0</accession>
<keyword evidence="3" id="KW-1185">Reference proteome</keyword>
<dbReference type="PANTHER" id="PTHR36558:SF1">
    <property type="entry name" value="RESTRICTION ENDONUCLEASE DOMAIN-CONTAINING PROTEIN-RELATED"/>
    <property type="match status" value="1"/>
</dbReference>